<reference evidence="1 2" key="1">
    <citation type="submission" date="2020-08" db="EMBL/GenBank/DDBJ databases">
        <title>The isolate Caproiciproducens sp. 7D4C2 produces n-caproate at mildly acidic conditions from hexoses: genome and rBOX comparison with related strains and chain-elongating bacteria.</title>
        <authorList>
            <person name="Esquivel-Elizondo S."/>
            <person name="Bagci C."/>
            <person name="Temovska M."/>
            <person name="Jeon B.S."/>
            <person name="Bessarab I."/>
            <person name="Williams R.B.H."/>
            <person name="Huson D.H."/>
            <person name="Angenent L.T."/>
        </authorList>
    </citation>
    <scope>NUCLEOTIDE SEQUENCE [LARGE SCALE GENOMIC DNA]</scope>
    <source>
        <strain evidence="1 2">7D4C2</strain>
    </source>
</reference>
<proteinExistence type="predicted"/>
<name>A0A7G8TFS4_9FIRM</name>
<protein>
    <submittedName>
        <fullName evidence="1">Uncharacterized protein</fullName>
    </submittedName>
</protein>
<gene>
    <name evidence="1" type="ORF">HCR03_01180</name>
</gene>
<organism evidence="1 2">
    <name type="scientific">Caproicibacter fermentans</name>
    <dbReference type="NCBI Taxonomy" id="2576756"/>
    <lineage>
        <taxon>Bacteria</taxon>
        <taxon>Bacillati</taxon>
        <taxon>Bacillota</taxon>
        <taxon>Clostridia</taxon>
        <taxon>Eubacteriales</taxon>
        <taxon>Acutalibacteraceae</taxon>
        <taxon>Caproicibacter</taxon>
    </lineage>
</organism>
<dbReference type="Proteomes" id="UP000515909">
    <property type="component" value="Chromosome"/>
</dbReference>
<sequence>MLPLAIWWADGVMYEIDRVLDVRPAASLKAGGAGIRYTCRIQGREKYLWREQDRWFVESKQNAG</sequence>
<dbReference type="EMBL" id="CP060286">
    <property type="protein sequence ID" value="QNK42465.1"/>
    <property type="molecule type" value="Genomic_DNA"/>
</dbReference>
<evidence type="ECO:0000313" key="1">
    <source>
        <dbReference type="EMBL" id="QNK42465.1"/>
    </source>
</evidence>
<dbReference type="KEGG" id="cfem:HCR03_01180"/>
<evidence type="ECO:0000313" key="2">
    <source>
        <dbReference type="Proteomes" id="UP000515909"/>
    </source>
</evidence>
<accession>A0A7G8TFS4</accession>
<dbReference type="AlphaFoldDB" id="A0A7G8TFS4"/>